<proteinExistence type="inferred from homology"/>
<gene>
    <name evidence="3" type="ORF">ACFO0N_18170</name>
</gene>
<dbReference type="Pfam" id="PF00582">
    <property type="entry name" value="Usp"/>
    <property type="match status" value="2"/>
</dbReference>
<dbReference type="PANTHER" id="PTHR46268:SF6">
    <property type="entry name" value="UNIVERSAL STRESS PROTEIN UP12"/>
    <property type="match status" value="1"/>
</dbReference>
<evidence type="ECO:0000256" key="1">
    <source>
        <dbReference type="ARBA" id="ARBA00008791"/>
    </source>
</evidence>
<dbReference type="InterPro" id="IPR014729">
    <property type="entry name" value="Rossmann-like_a/b/a_fold"/>
</dbReference>
<comment type="caution">
    <text evidence="3">The sequence shown here is derived from an EMBL/GenBank/DDBJ whole genome shotgun (WGS) entry which is preliminary data.</text>
</comment>
<dbReference type="EMBL" id="JBHSDS010000009">
    <property type="protein sequence ID" value="MFC4359876.1"/>
    <property type="molecule type" value="Genomic_DNA"/>
</dbReference>
<dbReference type="CDD" id="cd00293">
    <property type="entry name" value="USP-like"/>
    <property type="match status" value="1"/>
</dbReference>
<organism evidence="3 4">
    <name type="scientific">Halobium salinum</name>
    <dbReference type="NCBI Taxonomy" id="1364940"/>
    <lineage>
        <taxon>Archaea</taxon>
        <taxon>Methanobacteriati</taxon>
        <taxon>Methanobacteriota</taxon>
        <taxon>Stenosarchaea group</taxon>
        <taxon>Halobacteria</taxon>
        <taxon>Halobacteriales</taxon>
        <taxon>Haloferacaceae</taxon>
        <taxon>Halobium</taxon>
    </lineage>
</organism>
<feature type="domain" description="UspA" evidence="2">
    <location>
        <begin position="9"/>
        <end position="141"/>
    </location>
</feature>
<accession>A0ABD5PG49</accession>
<dbReference type="SUPFAM" id="SSF52402">
    <property type="entry name" value="Adenine nucleotide alpha hydrolases-like"/>
    <property type="match status" value="2"/>
</dbReference>
<dbReference type="Gene3D" id="3.40.50.620">
    <property type="entry name" value="HUPs"/>
    <property type="match status" value="2"/>
</dbReference>
<dbReference type="RefSeq" id="WP_267624959.1">
    <property type="nucleotide sequence ID" value="NZ_JAODIW010000010.1"/>
</dbReference>
<reference evidence="3 4" key="1">
    <citation type="journal article" date="2019" name="Int. J. Syst. Evol. Microbiol.">
        <title>The Global Catalogue of Microorganisms (GCM) 10K type strain sequencing project: providing services to taxonomists for standard genome sequencing and annotation.</title>
        <authorList>
            <consortium name="The Broad Institute Genomics Platform"/>
            <consortium name="The Broad Institute Genome Sequencing Center for Infectious Disease"/>
            <person name="Wu L."/>
            <person name="Ma J."/>
        </authorList>
    </citation>
    <scope>NUCLEOTIDE SEQUENCE [LARGE SCALE GENOMIC DNA]</scope>
    <source>
        <strain evidence="3 4">CGMCC 1.12553</strain>
    </source>
</reference>
<name>A0ABD5PG49_9EURY</name>
<evidence type="ECO:0000313" key="3">
    <source>
        <dbReference type="EMBL" id="MFC4359876.1"/>
    </source>
</evidence>
<feature type="domain" description="UspA" evidence="2">
    <location>
        <begin position="153"/>
        <end position="279"/>
    </location>
</feature>
<keyword evidence="4" id="KW-1185">Reference proteome</keyword>
<evidence type="ECO:0000259" key="2">
    <source>
        <dbReference type="Pfam" id="PF00582"/>
    </source>
</evidence>
<dbReference type="PANTHER" id="PTHR46268">
    <property type="entry name" value="STRESS RESPONSE PROTEIN NHAX"/>
    <property type="match status" value="1"/>
</dbReference>
<sequence length="298" mass="31247">MERGEPAGPVLVAVEEPAHVQQLVRTAGDLARLAGKTVRLVTVVVKSYDSPFGVFDDETIVRQFSGDDRELLARAEAPPGVTVERDLIVARSVARGLLAAVDETDPAALVVGWEGRPRRSDAVLGSTVDRLVERAACDLYVERVGAEANGVDAVLLPVAGGPHVAAAAAVVKAIAARNEARVVLLSVATPGPDAGDAREVAGRYVEEAAAALDRAPGPAVPVERVVRVDDDVVGTIVDVAYDGDVIVLGATRQGRLRRRLVGSVPRRLVGETDRTVILARDGDVVGGPLGRVGELLRR</sequence>
<evidence type="ECO:0000313" key="4">
    <source>
        <dbReference type="Proteomes" id="UP001595921"/>
    </source>
</evidence>
<comment type="similarity">
    <text evidence="1">Belongs to the universal stress protein A family.</text>
</comment>
<dbReference type="InterPro" id="IPR006016">
    <property type="entry name" value="UspA"/>
</dbReference>
<dbReference type="AlphaFoldDB" id="A0ABD5PG49"/>
<protein>
    <submittedName>
        <fullName evidence="3">Universal stress protein</fullName>
    </submittedName>
</protein>
<dbReference type="Proteomes" id="UP001595921">
    <property type="component" value="Unassembled WGS sequence"/>
</dbReference>